<evidence type="ECO:0000313" key="6">
    <source>
        <dbReference type="Proteomes" id="UP001174677"/>
    </source>
</evidence>
<feature type="chain" id="PRO_5044962350" description="Dirigent protein" evidence="4">
    <location>
        <begin position="26"/>
        <end position="193"/>
    </location>
</feature>
<sequence length="193" mass="20802">MAALAGSSSFFLALLFLVAISASSAETQQQLTEIKMSLYFQDVSSGPNATTIPVAGIATKHWTFTQFGTIFITDEPITETPDPNSAPVGRAQGLFATTGLDGLNAHVMVSIVFTNEAYGGSTLQIQGASKQFEGVREVSIVSGTGLFRYARGYATFETYYLDIPAAYSVIRCNISVLYYSQCGLQSQFSFHQI</sequence>
<accession>A0ABQ9LS59</accession>
<evidence type="ECO:0000256" key="2">
    <source>
        <dbReference type="ARBA" id="ARBA00011738"/>
    </source>
</evidence>
<keyword evidence="6" id="KW-1185">Reference proteome</keyword>
<evidence type="ECO:0000313" key="5">
    <source>
        <dbReference type="EMBL" id="KAJ9170060.1"/>
    </source>
</evidence>
<comment type="subcellular location">
    <subcellularLocation>
        <location evidence="4">Secreted</location>
        <location evidence="4">Extracellular space</location>
        <location evidence="4">Apoplast</location>
    </subcellularLocation>
</comment>
<proteinExistence type="inferred from homology"/>
<evidence type="ECO:0000256" key="1">
    <source>
        <dbReference type="ARBA" id="ARBA00010746"/>
    </source>
</evidence>
<comment type="subunit">
    <text evidence="2 4">Homodimer.</text>
</comment>
<keyword evidence="3 4" id="KW-0964">Secreted</keyword>
<evidence type="ECO:0000256" key="3">
    <source>
        <dbReference type="ARBA" id="ARBA00022525"/>
    </source>
</evidence>
<comment type="similarity">
    <text evidence="1 4">Belongs to the plant dirigent protein family.</text>
</comment>
<name>A0ABQ9LS59_HEVBR</name>
<reference evidence="5 6" key="1">
    <citation type="journal article" date="2023" name="Plant Biotechnol. J.">
        <title>Chromosome-level wild Hevea brasiliensis genome provides new tools for genomic-assisted breeding and valuable loci to elevate rubber yield.</title>
        <authorList>
            <person name="Cheng H."/>
            <person name="Song X."/>
            <person name="Hu Y."/>
            <person name="Wu T."/>
            <person name="Yang Q."/>
            <person name="An Z."/>
            <person name="Feng S."/>
            <person name="Deng Z."/>
            <person name="Wu W."/>
            <person name="Zeng X."/>
            <person name="Tu M."/>
            <person name="Wang X."/>
            <person name="Huang H."/>
        </authorList>
    </citation>
    <scope>NUCLEOTIDE SEQUENCE [LARGE SCALE GENOMIC DNA]</scope>
    <source>
        <strain evidence="5">MT/VB/25A 57/8</strain>
    </source>
</reference>
<keyword evidence="4" id="KW-0732">Signal</keyword>
<dbReference type="InterPro" id="IPR004265">
    <property type="entry name" value="Dirigent"/>
</dbReference>
<dbReference type="EMBL" id="JARPOI010000010">
    <property type="protein sequence ID" value="KAJ9170060.1"/>
    <property type="molecule type" value="Genomic_DNA"/>
</dbReference>
<protein>
    <recommendedName>
        <fullName evidence="4">Dirigent protein</fullName>
    </recommendedName>
</protein>
<comment type="caution">
    <text evidence="5">The sequence shown here is derived from an EMBL/GenBank/DDBJ whole genome shotgun (WGS) entry which is preliminary data.</text>
</comment>
<feature type="signal peptide" evidence="4">
    <location>
        <begin position="1"/>
        <end position="25"/>
    </location>
</feature>
<organism evidence="5 6">
    <name type="scientific">Hevea brasiliensis</name>
    <name type="common">Para rubber tree</name>
    <name type="synonym">Siphonia brasiliensis</name>
    <dbReference type="NCBI Taxonomy" id="3981"/>
    <lineage>
        <taxon>Eukaryota</taxon>
        <taxon>Viridiplantae</taxon>
        <taxon>Streptophyta</taxon>
        <taxon>Embryophyta</taxon>
        <taxon>Tracheophyta</taxon>
        <taxon>Spermatophyta</taxon>
        <taxon>Magnoliopsida</taxon>
        <taxon>eudicotyledons</taxon>
        <taxon>Gunneridae</taxon>
        <taxon>Pentapetalae</taxon>
        <taxon>rosids</taxon>
        <taxon>fabids</taxon>
        <taxon>Malpighiales</taxon>
        <taxon>Euphorbiaceae</taxon>
        <taxon>Crotonoideae</taxon>
        <taxon>Micrandreae</taxon>
        <taxon>Hevea</taxon>
    </lineage>
</organism>
<dbReference type="Gene3D" id="2.40.480.10">
    <property type="entry name" value="Allene oxide cyclase-like"/>
    <property type="match status" value="1"/>
</dbReference>
<evidence type="ECO:0000256" key="4">
    <source>
        <dbReference type="RuleBase" id="RU363099"/>
    </source>
</evidence>
<dbReference type="InterPro" id="IPR044859">
    <property type="entry name" value="Allene_oxi_cyc_Dirigent"/>
</dbReference>
<gene>
    <name evidence="5" type="ORF">P3X46_018195</name>
</gene>
<keyword evidence="4" id="KW-0052">Apoplast</keyword>
<dbReference type="Proteomes" id="UP001174677">
    <property type="component" value="Chromosome 10"/>
</dbReference>
<dbReference type="PANTHER" id="PTHR21495">
    <property type="entry name" value="NUCLEOPORIN-RELATED"/>
    <property type="match status" value="1"/>
</dbReference>
<comment type="function">
    <text evidence="4">Dirigent proteins impart stereoselectivity on the phenoxy radical-coupling reaction, yielding optically active lignans from two molecules of coniferyl alcohol in the biosynthesis of lignans, flavonolignans, and alkaloids and thus plays a central role in plant secondary metabolism.</text>
</comment>
<dbReference type="Pfam" id="PF03018">
    <property type="entry name" value="Dirigent"/>
    <property type="match status" value="1"/>
</dbReference>